<comment type="subunit">
    <text evidence="8">The complex is composed of six subunits: RnfA, RnfB, RnfC, RnfD, RnfE and RnfG.</text>
</comment>
<reference evidence="11 12" key="1">
    <citation type="submission" date="2016-12" db="EMBL/GenBank/DDBJ databases">
        <authorList>
            <person name="Song W.-J."/>
            <person name="Kurnit D.M."/>
        </authorList>
    </citation>
    <scope>NUCLEOTIDE SEQUENCE [LARGE SCALE GENOMIC DNA]</scope>
    <source>
        <strain evidence="11 12">175</strain>
    </source>
</reference>
<evidence type="ECO:0000256" key="7">
    <source>
        <dbReference type="ARBA" id="ARBA00023014"/>
    </source>
</evidence>
<keyword evidence="5 8" id="KW-0249">Electron transport</keyword>
<comment type="similarity">
    <text evidence="8">Belongs to the 4Fe4S bacterial-type ferredoxin family. RnfC subfamily.</text>
</comment>
<dbReference type="GO" id="GO:0051539">
    <property type="term" value="F:4 iron, 4 sulfur cluster binding"/>
    <property type="evidence" value="ECO:0007669"/>
    <property type="project" value="UniProtKB-KW"/>
</dbReference>
<dbReference type="HAMAP" id="MF_00461">
    <property type="entry name" value="RsxC_RnfC"/>
    <property type="match status" value="1"/>
</dbReference>
<feature type="binding site" evidence="8">
    <location>
        <position position="416"/>
    </location>
    <ligand>
        <name>[4Fe-4S] cluster</name>
        <dbReference type="ChEBI" id="CHEBI:49883"/>
        <label>1</label>
    </ligand>
</feature>
<dbReference type="InterPro" id="IPR010208">
    <property type="entry name" value="Ion_transpt_RnfC/RsxC"/>
</dbReference>
<evidence type="ECO:0000256" key="9">
    <source>
        <dbReference type="SAM" id="MobiDB-lite"/>
    </source>
</evidence>
<feature type="binding site" evidence="8">
    <location>
        <position position="367"/>
    </location>
    <ligand>
        <name>[4Fe-4S] cluster</name>
        <dbReference type="ChEBI" id="CHEBI:49883"/>
        <label>1</label>
    </ligand>
</feature>
<dbReference type="Pfam" id="PF12838">
    <property type="entry name" value="Fer4_7"/>
    <property type="match status" value="1"/>
</dbReference>
<feature type="binding site" evidence="8">
    <location>
        <position position="406"/>
    </location>
    <ligand>
        <name>[4Fe-4S] cluster</name>
        <dbReference type="ChEBI" id="CHEBI:49883"/>
        <label>2</label>
    </ligand>
</feature>
<proteinExistence type="inferred from homology"/>
<dbReference type="InterPro" id="IPR017900">
    <property type="entry name" value="4Fe4S_Fe_S_CS"/>
</dbReference>
<comment type="cofactor">
    <cofactor evidence="8">
        <name>[4Fe-4S] cluster</name>
        <dbReference type="ChEBI" id="CHEBI:49883"/>
    </cofactor>
    <text evidence="8">Binds 2 [4Fe-4S] clusters per subunit.</text>
</comment>
<keyword evidence="8" id="KW-0472">Membrane</keyword>
<dbReference type="InterPro" id="IPR037225">
    <property type="entry name" value="Nuo51_FMN-bd_sf"/>
</dbReference>
<dbReference type="Proteomes" id="UP000192923">
    <property type="component" value="Unassembled WGS sequence"/>
</dbReference>
<feature type="binding site" evidence="8">
    <location>
        <position position="377"/>
    </location>
    <ligand>
        <name>[4Fe-4S] cluster</name>
        <dbReference type="ChEBI" id="CHEBI:49883"/>
        <label>2</label>
    </ligand>
</feature>
<dbReference type="AlphaFoldDB" id="A0A1Y6D2D8"/>
<dbReference type="Pfam" id="PF13375">
    <property type="entry name" value="RnfC_N"/>
    <property type="match status" value="1"/>
</dbReference>
<dbReference type="PANTHER" id="PTHR43034:SF2">
    <property type="entry name" value="ION-TRANSLOCATING OXIDOREDUCTASE COMPLEX SUBUNIT C"/>
    <property type="match status" value="1"/>
</dbReference>
<keyword evidence="1 8" id="KW-0813">Transport</keyword>
<dbReference type="InterPro" id="IPR011538">
    <property type="entry name" value="Nuo51_FMN-bd"/>
</dbReference>
<dbReference type="Pfam" id="PF01512">
    <property type="entry name" value="Complex1_51K"/>
    <property type="match status" value="1"/>
</dbReference>
<dbReference type="InterPro" id="IPR017896">
    <property type="entry name" value="4Fe4S_Fe-S-bd"/>
</dbReference>
<dbReference type="STRING" id="1760988.SAMN02949497_2055"/>
<dbReference type="Gene3D" id="3.40.50.11540">
    <property type="entry name" value="NADH-ubiquinone oxidoreductase 51kDa subunit"/>
    <property type="match status" value="1"/>
</dbReference>
<dbReference type="EMBL" id="FXAM01000001">
    <property type="protein sequence ID" value="SMF94722.1"/>
    <property type="molecule type" value="Genomic_DNA"/>
</dbReference>
<keyword evidence="6 8" id="KW-0408">Iron</keyword>
<dbReference type="OrthoDB" id="9767754at2"/>
<dbReference type="SUPFAM" id="SSF142019">
    <property type="entry name" value="Nqo1 FMN-binding domain-like"/>
    <property type="match status" value="1"/>
</dbReference>
<dbReference type="PANTHER" id="PTHR43034">
    <property type="entry name" value="ION-TRANSLOCATING OXIDOREDUCTASE COMPLEX SUBUNIT C"/>
    <property type="match status" value="1"/>
</dbReference>
<feature type="domain" description="4Fe-4S ferredoxin-type" evidence="10">
    <location>
        <begin position="397"/>
        <end position="426"/>
    </location>
</feature>
<feature type="compositionally biased region" description="Basic and acidic residues" evidence="9">
    <location>
        <begin position="437"/>
        <end position="465"/>
    </location>
</feature>
<dbReference type="Pfam" id="PF10531">
    <property type="entry name" value="SLBB"/>
    <property type="match status" value="1"/>
</dbReference>
<dbReference type="GO" id="GO:0005886">
    <property type="term" value="C:plasma membrane"/>
    <property type="evidence" value="ECO:0007669"/>
    <property type="project" value="UniProtKB-SubCell"/>
</dbReference>
<feature type="domain" description="4Fe-4S ferredoxin-type" evidence="10">
    <location>
        <begin position="356"/>
        <end position="387"/>
    </location>
</feature>
<dbReference type="PROSITE" id="PS51379">
    <property type="entry name" value="4FE4S_FER_2"/>
    <property type="match status" value="2"/>
</dbReference>
<keyword evidence="8" id="KW-0997">Cell inner membrane</keyword>
<evidence type="ECO:0000256" key="1">
    <source>
        <dbReference type="ARBA" id="ARBA00022448"/>
    </source>
</evidence>
<comment type="function">
    <text evidence="8">Part of a membrane-bound complex that couples electron transfer with translocation of ions across the membrane.</text>
</comment>
<comment type="subcellular location">
    <subcellularLocation>
        <location evidence="8">Cell inner membrane</location>
        <topology evidence="8">Peripheral membrane protein</topology>
    </subcellularLocation>
</comment>
<dbReference type="GO" id="GO:0022900">
    <property type="term" value="P:electron transport chain"/>
    <property type="evidence" value="ECO:0007669"/>
    <property type="project" value="UniProtKB-UniRule"/>
</dbReference>
<evidence type="ECO:0000259" key="10">
    <source>
        <dbReference type="PROSITE" id="PS51379"/>
    </source>
</evidence>
<dbReference type="InterPro" id="IPR026902">
    <property type="entry name" value="RnfC_N"/>
</dbReference>
<sequence length="512" mass="54514">MKLWNFHGGLRLDGHKQESTRLPLQSAAIPARLIYPLPQRGGVLAQPLVGMGERVLKGQVVARDPLDQQPPLHAASSGIVAAIETLPLPHPSGLSDLCLVIETDGEDEALAHTGLADFRQHPPAALRRLIHEAGIVGLGGAAFPTARKIAPGTRPIDTLILNGAECEPYITCDDSLLRHHAAAVLAGGGILRHILGAGRVLLAVENERPEALAALRLAQTTSAIDLVPVPTLYPTGGEKQLIQVLTGREVPHRGLPADIGVACLNVGTAAAVYRAIVHGQPLIERIVTVTGQGVRQPGNFLARIGTPIADLIAQAGGYTEAAERLILGGPMMGHALPRDDLPLVKSANCVLVAGRGEFLAETRALPCIRCGACAEVCPVHLLPQQLYWYSRSGQLERAADYQLSACIECGCCDVACPSRIPLVQHFRAAKGQAAAQQREREHADHARQRYEARAARKAEEQRERAAAAQRRKANLDKAAAVKDALARAKQKRADKAPTPAIPHPADTEASEP</sequence>
<dbReference type="RefSeq" id="WP_085212357.1">
    <property type="nucleotide sequence ID" value="NZ_FXAM01000001.1"/>
</dbReference>
<dbReference type="InterPro" id="IPR019554">
    <property type="entry name" value="Soluble_ligand-bd"/>
</dbReference>
<evidence type="ECO:0000256" key="3">
    <source>
        <dbReference type="ARBA" id="ARBA00022723"/>
    </source>
</evidence>
<dbReference type="PROSITE" id="PS00198">
    <property type="entry name" value="4FE4S_FER_1"/>
    <property type="match status" value="2"/>
</dbReference>
<keyword evidence="8" id="KW-1278">Translocase</keyword>
<evidence type="ECO:0000313" key="11">
    <source>
        <dbReference type="EMBL" id="SMF94722.1"/>
    </source>
</evidence>
<dbReference type="NCBIfam" id="NF003454">
    <property type="entry name" value="PRK05035.1"/>
    <property type="match status" value="1"/>
</dbReference>
<keyword evidence="2 8" id="KW-0004">4Fe-4S</keyword>
<feature type="region of interest" description="Disordered" evidence="9">
    <location>
        <begin position="433"/>
        <end position="512"/>
    </location>
</feature>
<evidence type="ECO:0000313" key="12">
    <source>
        <dbReference type="Proteomes" id="UP000192923"/>
    </source>
</evidence>
<keyword evidence="7 8" id="KW-0411">Iron-sulfur</keyword>
<evidence type="ECO:0000256" key="4">
    <source>
        <dbReference type="ARBA" id="ARBA00022737"/>
    </source>
</evidence>
<dbReference type="GO" id="GO:0009055">
    <property type="term" value="F:electron transfer activity"/>
    <property type="evidence" value="ECO:0007669"/>
    <property type="project" value="InterPro"/>
</dbReference>
<evidence type="ECO:0000256" key="2">
    <source>
        <dbReference type="ARBA" id="ARBA00022485"/>
    </source>
</evidence>
<feature type="binding site" evidence="8">
    <location>
        <position position="412"/>
    </location>
    <ligand>
        <name>[4Fe-4S] cluster</name>
        <dbReference type="ChEBI" id="CHEBI:49883"/>
        <label>2</label>
    </ligand>
</feature>
<dbReference type="EC" id="7.-.-.-" evidence="8"/>
<dbReference type="NCBIfam" id="TIGR01945">
    <property type="entry name" value="rnfC"/>
    <property type="match status" value="1"/>
</dbReference>
<keyword evidence="4 8" id="KW-0677">Repeat</keyword>
<keyword evidence="8" id="KW-1003">Cell membrane</keyword>
<protein>
    <recommendedName>
        <fullName evidence="8">Ion-translocating oxidoreductase complex subunit C</fullName>
        <ecNumber evidence="8">7.-.-.-</ecNumber>
    </recommendedName>
    <alternativeName>
        <fullName evidence="8">Rnf electron transport complex subunit C</fullName>
    </alternativeName>
</protein>
<keyword evidence="3 8" id="KW-0479">Metal-binding</keyword>
<feature type="binding site" evidence="8">
    <location>
        <position position="373"/>
    </location>
    <ligand>
        <name>[4Fe-4S] cluster</name>
        <dbReference type="ChEBI" id="CHEBI:49883"/>
        <label>1</label>
    </ligand>
</feature>
<evidence type="ECO:0000256" key="5">
    <source>
        <dbReference type="ARBA" id="ARBA00022982"/>
    </source>
</evidence>
<feature type="binding site" evidence="8">
    <location>
        <position position="370"/>
    </location>
    <ligand>
        <name>[4Fe-4S] cluster</name>
        <dbReference type="ChEBI" id="CHEBI:49883"/>
        <label>1</label>
    </ligand>
</feature>
<dbReference type="SUPFAM" id="SSF46548">
    <property type="entry name" value="alpha-helical ferredoxin"/>
    <property type="match status" value="1"/>
</dbReference>
<evidence type="ECO:0000256" key="6">
    <source>
        <dbReference type="ARBA" id="ARBA00023004"/>
    </source>
</evidence>
<evidence type="ECO:0000256" key="8">
    <source>
        <dbReference type="HAMAP-Rule" id="MF_00461"/>
    </source>
</evidence>
<keyword evidence="12" id="KW-1185">Reference proteome</keyword>
<accession>A0A1Y6D2D8</accession>
<organism evidence="11 12">
    <name type="scientific">Methylomagnum ishizawai</name>
    <dbReference type="NCBI Taxonomy" id="1760988"/>
    <lineage>
        <taxon>Bacteria</taxon>
        <taxon>Pseudomonadati</taxon>
        <taxon>Pseudomonadota</taxon>
        <taxon>Gammaproteobacteria</taxon>
        <taxon>Methylococcales</taxon>
        <taxon>Methylococcaceae</taxon>
        <taxon>Methylomagnum</taxon>
    </lineage>
</organism>
<dbReference type="Gene3D" id="3.30.70.20">
    <property type="match status" value="1"/>
</dbReference>
<dbReference type="GO" id="GO:0046872">
    <property type="term" value="F:metal ion binding"/>
    <property type="evidence" value="ECO:0007669"/>
    <property type="project" value="UniProtKB-KW"/>
</dbReference>
<gene>
    <name evidence="8" type="primary">rnfC</name>
    <name evidence="11" type="ORF">SAMN02949497_2055</name>
</gene>
<name>A0A1Y6D2D8_9GAMM</name>
<feature type="binding site" evidence="8">
    <location>
        <position position="409"/>
    </location>
    <ligand>
        <name>[4Fe-4S] cluster</name>
        <dbReference type="ChEBI" id="CHEBI:49883"/>
        <label>2</label>
    </ligand>
</feature>